<dbReference type="EMBL" id="OIVN01006207">
    <property type="protein sequence ID" value="SPD27791.1"/>
    <property type="molecule type" value="Genomic_DNA"/>
</dbReference>
<evidence type="ECO:0000313" key="1">
    <source>
        <dbReference type="EMBL" id="SPD27791.1"/>
    </source>
</evidence>
<accession>A0A2N9IUT3</accession>
<name>A0A2N9IUT3_FAGSY</name>
<sequence length="87" mass="9305">MAHQASPVTILAPYTPPRLAVTLSAFLAPQVLLRWLSTLDLLLLAILRLVSDLRLGSLTLLPAPTLSDLLATIVVTLSDLSRNHSGP</sequence>
<proteinExistence type="predicted"/>
<gene>
    <name evidence="1" type="ORF">FSB_LOCUS55673</name>
</gene>
<dbReference type="AlphaFoldDB" id="A0A2N9IUT3"/>
<reference evidence="1" key="1">
    <citation type="submission" date="2018-02" db="EMBL/GenBank/DDBJ databases">
        <authorList>
            <person name="Cohen D.B."/>
            <person name="Kent A.D."/>
        </authorList>
    </citation>
    <scope>NUCLEOTIDE SEQUENCE</scope>
</reference>
<organism evidence="1">
    <name type="scientific">Fagus sylvatica</name>
    <name type="common">Beechnut</name>
    <dbReference type="NCBI Taxonomy" id="28930"/>
    <lineage>
        <taxon>Eukaryota</taxon>
        <taxon>Viridiplantae</taxon>
        <taxon>Streptophyta</taxon>
        <taxon>Embryophyta</taxon>
        <taxon>Tracheophyta</taxon>
        <taxon>Spermatophyta</taxon>
        <taxon>Magnoliopsida</taxon>
        <taxon>eudicotyledons</taxon>
        <taxon>Gunneridae</taxon>
        <taxon>Pentapetalae</taxon>
        <taxon>rosids</taxon>
        <taxon>fabids</taxon>
        <taxon>Fagales</taxon>
        <taxon>Fagaceae</taxon>
        <taxon>Fagus</taxon>
    </lineage>
</organism>
<protein>
    <submittedName>
        <fullName evidence="1">Uncharacterized protein</fullName>
    </submittedName>
</protein>